<dbReference type="CDD" id="cd06170">
    <property type="entry name" value="LuxR_C_like"/>
    <property type="match status" value="1"/>
</dbReference>
<accession>A0ABU4HUZ7</accession>
<evidence type="ECO:0000259" key="5">
    <source>
        <dbReference type="PROSITE" id="PS50043"/>
    </source>
</evidence>
<dbReference type="PANTHER" id="PTHR44688">
    <property type="entry name" value="DNA-BINDING TRANSCRIPTIONAL ACTIVATOR DEVR_DOSR"/>
    <property type="match status" value="1"/>
</dbReference>
<keyword evidence="3" id="KW-0804">Transcription</keyword>
<dbReference type="InterPro" id="IPR016032">
    <property type="entry name" value="Sig_transdc_resp-reg_C-effctor"/>
</dbReference>
<reference evidence="7" key="1">
    <citation type="submission" date="2023-07" db="EMBL/GenBank/DDBJ databases">
        <title>Conexibacter stalactiti sp. nov., isolated from stalactites in a lava cave and emended description of the genus Conexibacter.</title>
        <authorList>
            <person name="Lee S.D."/>
        </authorList>
    </citation>
    <scope>NUCLEOTIDE SEQUENCE [LARGE SCALE GENOMIC DNA]</scope>
    <source>
        <strain evidence="7">KCTC 39840</strain>
    </source>
</reference>
<evidence type="ECO:0000256" key="1">
    <source>
        <dbReference type="ARBA" id="ARBA00023015"/>
    </source>
</evidence>
<dbReference type="RefSeq" id="WP_318599599.1">
    <property type="nucleotide sequence ID" value="NZ_JAWSTH010000075.1"/>
</dbReference>
<organism evidence="6 7">
    <name type="scientific">Conexibacter stalactiti</name>
    <dbReference type="NCBI Taxonomy" id="1940611"/>
    <lineage>
        <taxon>Bacteria</taxon>
        <taxon>Bacillati</taxon>
        <taxon>Actinomycetota</taxon>
        <taxon>Thermoleophilia</taxon>
        <taxon>Solirubrobacterales</taxon>
        <taxon>Conexibacteraceae</taxon>
        <taxon>Conexibacter</taxon>
    </lineage>
</organism>
<keyword evidence="7" id="KW-1185">Reference proteome</keyword>
<dbReference type="InterPro" id="IPR036388">
    <property type="entry name" value="WH-like_DNA-bd_sf"/>
</dbReference>
<proteinExistence type="predicted"/>
<feature type="domain" description="HTH luxR-type" evidence="5">
    <location>
        <begin position="17"/>
        <end position="82"/>
    </location>
</feature>
<dbReference type="PROSITE" id="PS50043">
    <property type="entry name" value="HTH_LUXR_2"/>
    <property type="match status" value="1"/>
</dbReference>
<evidence type="ECO:0000256" key="2">
    <source>
        <dbReference type="ARBA" id="ARBA00023125"/>
    </source>
</evidence>
<evidence type="ECO:0000313" key="7">
    <source>
        <dbReference type="Proteomes" id="UP001284601"/>
    </source>
</evidence>
<comment type="caution">
    <text evidence="6">The sequence shown here is derived from an EMBL/GenBank/DDBJ whole genome shotgun (WGS) entry which is preliminary data.</text>
</comment>
<evidence type="ECO:0000313" key="6">
    <source>
        <dbReference type="EMBL" id="MDW5597136.1"/>
    </source>
</evidence>
<name>A0ABU4HUZ7_9ACTN</name>
<feature type="non-terminal residue" evidence="6">
    <location>
        <position position="1"/>
    </location>
</feature>
<dbReference type="SUPFAM" id="SSF46894">
    <property type="entry name" value="C-terminal effector domain of the bipartite response regulators"/>
    <property type="match status" value="1"/>
</dbReference>
<evidence type="ECO:0000256" key="3">
    <source>
        <dbReference type="ARBA" id="ARBA00023163"/>
    </source>
</evidence>
<feature type="compositionally biased region" description="Low complexity" evidence="4">
    <location>
        <begin position="1"/>
        <end position="12"/>
    </location>
</feature>
<dbReference type="Gene3D" id="1.10.10.10">
    <property type="entry name" value="Winged helix-like DNA-binding domain superfamily/Winged helix DNA-binding domain"/>
    <property type="match status" value="1"/>
</dbReference>
<sequence>GDAAPPAGAAAAPAPPAPRDANPLTPREREILRLVARGLGDAQIAAVLVLSPHTVHRHVANIRRKLGQPTRAAAAADATGRGLLGEERDG</sequence>
<protein>
    <submittedName>
        <fullName evidence="6">Helix-turn-helix transcriptional regulator</fullName>
    </submittedName>
</protein>
<evidence type="ECO:0000256" key="4">
    <source>
        <dbReference type="SAM" id="MobiDB-lite"/>
    </source>
</evidence>
<dbReference type="Pfam" id="PF00196">
    <property type="entry name" value="GerE"/>
    <property type="match status" value="1"/>
</dbReference>
<keyword evidence="1" id="KW-0805">Transcription regulation</keyword>
<feature type="region of interest" description="Disordered" evidence="4">
    <location>
        <begin position="67"/>
        <end position="90"/>
    </location>
</feature>
<keyword evidence="2" id="KW-0238">DNA-binding</keyword>
<dbReference type="PANTHER" id="PTHR44688:SF16">
    <property type="entry name" value="DNA-BINDING TRANSCRIPTIONAL ACTIVATOR DEVR_DOSR"/>
    <property type="match status" value="1"/>
</dbReference>
<feature type="region of interest" description="Disordered" evidence="4">
    <location>
        <begin position="1"/>
        <end position="26"/>
    </location>
</feature>
<reference evidence="6 7" key="2">
    <citation type="submission" date="2023-10" db="EMBL/GenBank/DDBJ databases">
        <authorList>
            <person name="Han X.F."/>
        </authorList>
    </citation>
    <scope>NUCLEOTIDE SEQUENCE [LARGE SCALE GENOMIC DNA]</scope>
    <source>
        <strain evidence="6 7">KCTC 39840</strain>
    </source>
</reference>
<gene>
    <name evidence="6" type="ORF">R7226_22510</name>
</gene>
<dbReference type="EMBL" id="JAWSTH010000075">
    <property type="protein sequence ID" value="MDW5597136.1"/>
    <property type="molecule type" value="Genomic_DNA"/>
</dbReference>
<dbReference type="PRINTS" id="PR00038">
    <property type="entry name" value="HTHLUXR"/>
</dbReference>
<dbReference type="Proteomes" id="UP001284601">
    <property type="component" value="Unassembled WGS sequence"/>
</dbReference>
<dbReference type="InterPro" id="IPR000792">
    <property type="entry name" value="Tscrpt_reg_LuxR_C"/>
</dbReference>
<dbReference type="SMART" id="SM00421">
    <property type="entry name" value="HTH_LUXR"/>
    <property type="match status" value="1"/>
</dbReference>